<protein>
    <recommendedName>
        <fullName evidence="4">Amine oxidase</fullName>
    </recommendedName>
</protein>
<dbReference type="Proteomes" id="UP001521116">
    <property type="component" value="Unassembled WGS sequence"/>
</dbReference>
<keyword evidence="1" id="KW-0732">Signal</keyword>
<reference evidence="2 3" key="1">
    <citation type="submission" date="2024-02" db="EMBL/GenBank/DDBJ databases">
        <title>De novo assembly and annotation of 12 fungi associated with fruit tree decline syndrome in Ontario, Canada.</title>
        <authorList>
            <person name="Sulman M."/>
            <person name="Ellouze W."/>
            <person name="Ilyukhin E."/>
        </authorList>
    </citation>
    <scope>NUCLEOTIDE SEQUENCE [LARGE SCALE GENOMIC DNA]</scope>
    <source>
        <strain evidence="2 3">M1-105</strain>
    </source>
</reference>
<evidence type="ECO:0000256" key="1">
    <source>
        <dbReference type="SAM" id="SignalP"/>
    </source>
</evidence>
<dbReference type="SUPFAM" id="SSF51905">
    <property type="entry name" value="FAD/NAD(P)-binding domain"/>
    <property type="match status" value="1"/>
</dbReference>
<proteinExistence type="predicted"/>
<dbReference type="Gene3D" id="1.10.405.20">
    <property type="match status" value="1"/>
</dbReference>
<comment type="caution">
    <text evidence="2">The sequence shown here is derived from an EMBL/GenBank/DDBJ whole genome shotgun (WGS) entry which is preliminary data.</text>
</comment>
<dbReference type="InterPro" id="IPR036188">
    <property type="entry name" value="FAD/NAD-bd_sf"/>
</dbReference>
<evidence type="ECO:0000313" key="3">
    <source>
        <dbReference type="Proteomes" id="UP001521116"/>
    </source>
</evidence>
<evidence type="ECO:0000313" key="2">
    <source>
        <dbReference type="EMBL" id="KAL1622612.1"/>
    </source>
</evidence>
<organism evidence="2 3">
    <name type="scientific">Neofusicoccum ribis</name>
    <dbReference type="NCBI Taxonomy" id="45134"/>
    <lineage>
        <taxon>Eukaryota</taxon>
        <taxon>Fungi</taxon>
        <taxon>Dikarya</taxon>
        <taxon>Ascomycota</taxon>
        <taxon>Pezizomycotina</taxon>
        <taxon>Dothideomycetes</taxon>
        <taxon>Dothideomycetes incertae sedis</taxon>
        <taxon>Botryosphaeriales</taxon>
        <taxon>Botryosphaeriaceae</taxon>
        <taxon>Neofusicoccum</taxon>
    </lineage>
</organism>
<feature type="chain" id="PRO_5045516672" description="Amine oxidase" evidence="1">
    <location>
        <begin position="20"/>
        <end position="482"/>
    </location>
</feature>
<dbReference type="Gene3D" id="3.50.50.60">
    <property type="entry name" value="FAD/NAD(P)-binding domain"/>
    <property type="match status" value="1"/>
</dbReference>
<feature type="signal peptide" evidence="1">
    <location>
        <begin position="1"/>
        <end position="19"/>
    </location>
</feature>
<sequence>MGISLRIAIGLLCFGQAFARLDEKNPSDTWLQNCQDQYPGLEVITRDVAIVGGGSTGTYAAIKLRDLNYTVSVVERQGRLGGHTETYIDPSTNTPIDYGVVVWHDLDIVRSYFARFGIPLTKAGSFGPESLYFDFSTGEHSNYSDSDPTTALAAYEEQVEKYPYLEDGFDIPYPVPEDLLLPFKDFVDKYGLDNILMTIFLIGQGLGDILRLPTIYIMKIVGLDTLRNIRNGFLTTLRGNNSEIYSLARAELGPDVHLHSTVLSTSRTSTSTRLLIRTPSGPKVILAKQLLLTIPPTPTNLRPFALDARERALFSQFKHSYYLTGLLTGTGLPPNATLSNVDTARPFALPALPAAYYFAPTRVAGTLDVKFGAPIGASADPSGAAPAAAVRASIVATAERLRAANGWGADGESPAFVAFSDHSPFEMVVGADAVAGGFYRRLGALQGYRGVWWTGAAWHTHDSSLLWRFTEGVVERLVERLG</sequence>
<dbReference type="EMBL" id="JAJVDC020000132">
    <property type="protein sequence ID" value="KAL1622612.1"/>
    <property type="molecule type" value="Genomic_DNA"/>
</dbReference>
<dbReference type="Pfam" id="PF13450">
    <property type="entry name" value="NAD_binding_8"/>
    <property type="match status" value="1"/>
</dbReference>
<keyword evidence="3" id="KW-1185">Reference proteome</keyword>
<name>A0ABR3SKA2_9PEZI</name>
<evidence type="ECO:0008006" key="4">
    <source>
        <dbReference type="Google" id="ProtNLM"/>
    </source>
</evidence>
<dbReference type="Gene3D" id="3.30.70.1990">
    <property type="match status" value="1"/>
</dbReference>
<accession>A0ABR3SKA2</accession>
<gene>
    <name evidence="2" type="ORF">SLS56_008659</name>
</gene>